<dbReference type="InterPro" id="IPR008942">
    <property type="entry name" value="ENTH_VHS"/>
</dbReference>
<dbReference type="InterPro" id="IPR006569">
    <property type="entry name" value="CID_dom"/>
</dbReference>
<organism evidence="3 4">
    <name type="scientific">Lecanosticta acicola</name>
    <dbReference type="NCBI Taxonomy" id="111012"/>
    <lineage>
        <taxon>Eukaryota</taxon>
        <taxon>Fungi</taxon>
        <taxon>Dikarya</taxon>
        <taxon>Ascomycota</taxon>
        <taxon>Pezizomycotina</taxon>
        <taxon>Dothideomycetes</taxon>
        <taxon>Dothideomycetidae</taxon>
        <taxon>Mycosphaerellales</taxon>
        <taxon>Mycosphaerellaceae</taxon>
        <taxon>Lecanosticta</taxon>
    </lineage>
</organism>
<name>A0AAI8YTV7_9PEZI</name>
<keyword evidence="4" id="KW-1185">Reference proteome</keyword>
<dbReference type="SUPFAM" id="SSF48464">
    <property type="entry name" value="ENTH/VHS domain"/>
    <property type="match status" value="1"/>
</dbReference>
<dbReference type="GO" id="GO:0005737">
    <property type="term" value="C:cytoplasm"/>
    <property type="evidence" value="ECO:0007669"/>
    <property type="project" value="TreeGrafter"/>
</dbReference>
<dbReference type="GO" id="GO:0031124">
    <property type="term" value="P:mRNA 3'-end processing"/>
    <property type="evidence" value="ECO:0007669"/>
    <property type="project" value="InterPro"/>
</dbReference>
<dbReference type="Pfam" id="PF04818">
    <property type="entry name" value="CID"/>
    <property type="match status" value="1"/>
</dbReference>
<dbReference type="GO" id="GO:0000993">
    <property type="term" value="F:RNA polymerase II complex binding"/>
    <property type="evidence" value="ECO:0007669"/>
    <property type="project" value="InterPro"/>
</dbReference>
<dbReference type="PANTHER" id="PTHR15921">
    <property type="entry name" value="PRE-MRNA CLEAVAGE COMPLEX II"/>
    <property type="match status" value="1"/>
</dbReference>
<dbReference type="Proteomes" id="UP001296104">
    <property type="component" value="Unassembled WGS sequence"/>
</dbReference>
<evidence type="ECO:0000256" key="1">
    <source>
        <dbReference type="SAM" id="MobiDB-lite"/>
    </source>
</evidence>
<dbReference type="EMBL" id="CAVMBE010000007">
    <property type="protein sequence ID" value="CAK3865194.1"/>
    <property type="molecule type" value="Genomic_DNA"/>
</dbReference>
<feature type="region of interest" description="Disordered" evidence="1">
    <location>
        <begin position="560"/>
        <end position="579"/>
    </location>
</feature>
<dbReference type="GO" id="GO:0005849">
    <property type="term" value="C:mRNA cleavage factor complex"/>
    <property type="evidence" value="ECO:0007669"/>
    <property type="project" value="TreeGrafter"/>
</dbReference>
<dbReference type="PANTHER" id="PTHR15921:SF3">
    <property type="entry name" value="PRE-MRNA CLEAVAGE COMPLEX 2 PROTEIN PCF11"/>
    <property type="match status" value="1"/>
</dbReference>
<proteinExistence type="predicted"/>
<evidence type="ECO:0000313" key="4">
    <source>
        <dbReference type="Proteomes" id="UP001296104"/>
    </source>
</evidence>
<dbReference type="Gene3D" id="1.25.40.90">
    <property type="match status" value="1"/>
</dbReference>
<dbReference type="CDD" id="cd16982">
    <property type="entry name" value="CID_Pcf11"/>
    <property type="match status" value="1"/>
</dbReference>
<accession>A0AAI8YTV7</accession>
<dbReference type="PROSITE" id="PS51391">
    <property type="entry name" value="CID"/>
    <property type="match status" value="1"/>
</dbReference>
<comment type="caution">
    <text evidence="3">The sequence shown here is derived from an EMBL/GenBank/DDBJ whole genome shotgun (WGS) entry which is preliminary data.</text>
</comment>
<feature type="region of interest" description="Disordered" evidence="1">
    <location>
        <begin position="640"/>
        <end position="678"/>
    </location>
</feature>
<feature type="compositionally biased region" description="Polar residues" evidence="1">
    <location>
        <begin position="197"/>
        <end position="210"/>
    </location>
</feature>
<sequence length="678" mass="73257">MSSRSPRGSLSGASTSAEVAADFAESLRDLQNNNRYEISNLTIIAKENTEHAQEISKALENHIKTTAATRKLPALFVLDSIVKNVGTPYTVYLGRNLFSTFMDAYTLVDAATRRHMDQMLKTWKEPVPGSIDPRSVFPVDTVRPIENALIKAKTAALQSSRPPNAAYRGTATPPQHYGQFATPPQQLTPQPYGRYPSHQSTPQPYASNPYTAPGQPPLHDVESIKHEISLLIPRFHQKIAMTPHDSQLRSQLSALETLNSMLDSRPFSPQELQQIRTQVSGLSAALPPHHYAPPAPKPVPTPQWQQPVSFPPPHQPPPQAFPAAIPLPLHNPTAAAPPLPPTAINNLQALLASVPKPSTPQMRAAMPEIRDASHSQLHTLQNNVAAPTTNGASDLLSSLAQAGLMKPPTTSMPMPFSAPPATATPAVDTTASLLKSLQGILPMPAANTPTQMQPALPLGLAPGPVTAKNLKVFRPELVHALYDAQSNQCNMCGRRFATTEEGREKKSRHLDWHFRTNQRIADPNANRGHHRNWYVDEMQWAQQVEFDPSTTTASAADAAASAAKPKKGPQDQTIRAPPGMTKNTCNICFEEMRISRSEDQQDWVFTNATKQGNKIVHATCLTEMMKGAGGSGAGGSLAAALASVGGGQRERSATPDSLLGKRKAESSMGGGSVRLKTE</sequence>
<dbReference type="GO" id="GO:0006369">
    <property type="term" value="P:termination of RNA polymerase II transcription"/>
    <property type="evidence" value="ECO:0007669"/>
    <property type="project" value="InterPro"/>
</dbReference>
<evidence type="ECO:0000313" key="3">
    <source>
        <dbReference type="EMBL" id="CAK3865194.1"/>
    </source>
</evidence>
<feature type="compositionally biased region" description="Pro residues" evidence="1">
    <location>
        <begin position="290"/>
        <end position="301"/>
    </location>
</feature>
<reference evidence="3" key="1">
    <citation type="submission" date="2023-11" db="EMBL/GenBank/DDBJ databases">
        <authorList>
            <person name="Alioto T."/>
            <person name="Alioto T."/>
            <person name="Gomez Garrido J."/>
        </authorList>
    </citation>
    <scope>NUCLEOTIDE SEQUENCE</scope>
</reference>
<dbReference type="FunFam" id="1.25.40.90:FF:000016">
    <property type="entry name" value="mRNA cleavage factor complex component Pcf11"/>
    <property type="match status" value="1"/>
</dbReference>
<dbReference type="InterPro" id="IPR045154">
    <property type="entry name" value="PCF11-like"/>
</dbReference>
<evidence type="ECO:0000259" key="2">
    <source>
        <dbReference type="PROSITE" id="PS51391"/>
    </source>
</evidence>
<feature type="compositionally biased region" description="Low complexity" evidence="1">
    <location>
        <begin position="321"/>
        <end position="334"/>
    </location>
</feature>
<feature type="domain" description="CID" evidence="2">
    <location>
        <begin position="15"/>
        <end position="153"/>
    </location>
</feature>
<gene>
    <name evidence="3" type="ORF">LECACI_7A001885</name>
</gene>
<feature type="region of interest" description="Disordered" evidence="1">
    <location>
        <begin position="154"/>
        <end position="216"/>
    </location>
</feature>
<protein>
    <submittedName>
        <fullName evidence="3">Related to mRNA cleavage factor complex component Pcf11</fullName>
    </submittedName>
</protein>
<feature type="compositionally biased region" description="Pro residues" evidence="1">
    <location>
        <begin position="309"/>
        <end position="320"/>
    </location>
</feature>
<dbReference type="SMART" id="SM00582">
    <property type="entry name" value="RPR"/>
    <property type="match status" value="1"/>
</dbReference>
<dbReference type="AlphaFoldDB" id="A0AAI8YTV7"/>
<dbReference type="InterPro" id="IPR047415">
    <property type="entry name" value="Pcf11_CID"/>
</dbReference>
<feature type="region of interest" description="Disordered" evidence="1">
    <location>
        <begin position="289"/>
        <end position="341"/>
    </location>
</feature>
<dbReference type="GO" id="GO:0003729">
    <property type="term" value="F:mRNA binding"/>
    <property type="evidence" value="ECO:0007669"/>
    <property type="project" value="InterPro"/>
</dbReference>